<evidence type="ECO:0000313" key="3">
    <source>
        <dbReference type="Proteomes" id="UP000006671"/>
    </source>
</evidence>
<proteinExistence type="predicted"/>
<dbReference type="EMBL" id="GG738862">
    <property type="protein sequence ID" value="EFC45716.1"/>
    <property type="molecule type" value="Genomic_DNA"/>
</dbReference>
<gene>
    <name evidence="2" type="ORF">NAEGRDRAFT_66500</name>
</gene>
<dbReference type="GeneID" id="8857236"/>
<protein>
    <submittedName>
        <fullName evidence="2">Predicted protein</fullName>
    </submittedName>
</protein>
<dbReference type="RefSeq" id="XP_002678460.1">
    <property type="nucleotide sequence ID" value="XM_002678414.1"/>
</dbReference>
<reference evidence="2 3" key="1">
    <citation type="journal article" date="2010" name="Cell">
        <title>The genome of Naegleria gruberi illuminates early eukaryotic versatility.</title>
        <authorList>
            <person name="Fritz-Laylin L.K."/>
            <person name="Prochnik S.E."/>
            <person name="Ginger M.L."/>
            <person name="Dacks J.B."/>
            <person name="Carpenter M.L."/>
            <person name="Field M.C."/>
            <person name="Kuo A."/>
            <person name="Paredez A."/>
            <person name="Chapman J."/>
            <person name="Pham J."/>
            <person name="Shu S."/>
            <person name="Neupane R."/>
            <person name="Cipriano M."/>
            <person name="Mancuso J."/>
            <person name="Tu H."/>
            <person name="Salamov A."/>
            <person name="Lindquist E."/>
            <person name="Shapiro H."/>
            <person name="Lucas S."/>
            <person name="Grigoriev I.V."/>
            <person name="Cande W.Z."/>
            <person name="Fulton C."/>
            <person name="Rokhsar D.S."/>
            <person name="Dawson S.C."/>
        </authorList>
    </citation>
    <scope>NUCLEOTIDE SEQUENCE [LARGE SCALE GENOMIC DNA]</scope>
    <source>
        <strain evidence="2 3">NEG-M</strain>
    </source>
</reference>
<organism evidence="3">
    <name type="scientific">Naegleria gruberi</name>
    <name type="common">Amoeba</name>
    <dbReference type="NCBI Taxonomy" id="5762"/>
    <lineage>
        <taxon>Eukaryota</taxon>
        <taxon>Discoba</taxon>
        <taxon>Heterolobosea</taxon>
        <taxon>Tetramitia</taxon>
        <taxon>Eutetramitia</taxon>
        <taxon>Vahlkampfiidae</taxon>
        <taxon>Naegleria</taxon>
    </lineage>
</organism>
<keyword evidence="3" id="KW-1185">Reference proteome</keyword>
<dbReference type="VEuPathDB" id="AmoebaDB:NAEGRDRAFT_66500"/>
<dbReference type="OrthoDB" id="10644071at2759"/>
<evidence type="ECO:0000256" key="1">
    <source>
        <dbReference type="SAM" id="MobiDB-lite"/>
    </source>
</evidence>
<dbReference type="AlphaFoldDB" id="D2VCA3"/>
<feature type="region of interest" description="Disordered" evidence="1">
    <location>
        <begin position="199"/>
        <end position="228"/>
    </location>
</feature>
<sequence length="360" mass="41514">MSEQYVTITEENGNEALVSLTEAIDKLPTHLSFFIHIPRETQVKRYIRALAVHADVYGEVSRIYCSPPSTQIQDASSFIKVLCFSRSRRKIKTFLMLLYNSWIADYPIEFCVKEPATFGHHRFNIVKESRQDNSVTLTEDVITIPSIEQIHSCNDKPLSFYKRIWGGKGNISRHSSWEAIKRYTSNVEALLDYLSEPLTSSSEGLSESSKEFKYTKTKRKRKERAQNNTSIRVASLESKLQLMKLQLEEQTKVEGTLQRATSFLEISEFKLDKSKPKSWRREQMRMVLIDYDVGVGINEEDLQSKMVCGYDLENVVDALISFKGEKEEKIEHACKQIQGIDSNVVNAIVRWAYRNLTETK</sequence>
<name>D2VCA3_NAEGR</name>
<dbReference type="InParanoid" id="D2VCA3"/>
<evidence type="ECO:0000313" key="2">
    <source>
        <dbReference type="EMBL" id="EFC45716.1"/>
    </source>
</evidence>
<accession>D2VCA3</accession>
<dbReference type="KEGG" id="ngr:NAEGRDRAFT_66500"/>
<dbReference type="Proteomes" id="UP000006671">
    <property type="component" value="Unassembled WGS sequence"/>
</dbReference>